<feature type="region of interest" description="Disordered" evidence="1">
    <location>
        <begin position="311"/>
        <end position="336"/>
    </location>
</feature>
<organism evidence="3 4">
    <name type="scientific">Umezawaea tangerina</name>
    <dbReference type="NCBI Taxonomy" id="84725"/>
    <lineage>
        <taxon>Bacteria</taxon>
        <taxon>Bacillati</taxon>
        <taxon>Actinomycetota</taxon>
        <taxon>Actinomycetes</taxon>
        <taxon>Pseudonocardiales</taxon>
        <taxon>Pseudonocardiaceae</taxon>
        <taxon>Umezawaea</taxon>
    </lineage>
</organism>
<gene>
    <name evidence="3" type="ORF">CLV43_1011088</name>
</gene>
<dbReference type="PROSITE" id="PS51257">
    <property type="entry name" value="PROKAR_LIPOPROTEIN"/>
    <property type="match status" value="1"/>
</dbReference>
<evidence type="ECO:0000313" key="4">
    <source>
        <dbReference type="Proteomes" id="UP000239494"/>
    </source>
</evidence>
<sequence length="472" mass="49930">MRFGRVSWGLVALALTAGCAAAPAKGAPEPVRLTIGGKTVLDGQLLQARAEEELSFTLNFGYVARTGTTPVDCWFARVDQQTEVDTRLWCGPVQVPGTATTADWVPVPLKETGQEEAGVRFEVQPPQVPENGTRSEPVGKLVRADGRETDPDKKTAETSEAGPDFLAVLPDDGKVGNEQLVLSAAPDLKVRDDMLGATATGWGSPDSFPNGDNLLKPGPGLRLRVLRMKVERLLSTDPAFDRMPWQGYTPQPSELALELPGRRQQLPADRLPEEGGVYVVYTVPVDSQGPEALALNTIGTKSLEQRVELPSGKPATDIPAVLRRGGTPASTPDLKQGIEVGGRSGELKVLGVRLGRQRPVKVSGEYQVATASAPDKALLELRISAKGDGFPETIGGDKTKDLLKVTLPDGSTAPQVGIRYDGGPFPVAVVVEVPADVKSAVLTTISGDVTLPIVGRTSVKPTGAPVTVPLDF</sequence>
<feature type="region of interest" description="Disordered" evidence="1">
    <location>
        <begin position="125"/>
        <end position="161"/>
    </location>
</feature>
<dbReference type="Proteomes" id="UP000239494">
    <property type="component" value="Unassembled WGS sequence"/>
</dbReference>
<proteinExistence type="predicted"/>
<feature type="signal peptide" evidence="2">
    <location>
        <begin position="1"/>
        <end position="22"/>
    </location>
</feature>
<accession>A0A2T0TME6</accession>
<reference evidence="3 4" key="1">
    <citation type="submission" date="2018-03" db="EMBL/GenBank/DDBJ databases">
        <title>Genomic Encyclopedia of Archaeal and Bacterial Type Strains, Phase II (KMG-II): from individual species to whole genera.</title>
        <authorList>
            <person name="Goeker M."/>
        </authorList>
    </citation>
    <scope>NUCLEOTIDE SEQUENCE [LARGE SCALE GENOMIC DNA]</scope>
    <source>
        <strain evidence="3 4">DSM 44720</strain>
    </source>
</reference>
<evidence type="ECO:0000256" key="2">
    <source>
        <dbReference type="SAM" id="SignalP"/>
    </source>
</evidence>
<protein>
    <submittedName>
        <fullName evidence="3">Uncharacterized protein</fullName>
    </submittedName>
</protein>
<keyword evidence="2" id="KW-0732">Signal</keyword>
<dbReference type="AlphaFoldDB" id="A0A2T0TME6"/>
<dbReference type="EMBL" id="PVTF01000001">
    <property type="protein sequence ID" value="PRY46807.1"/>
    <property type="molecule type" value="Genomic_DNA"/>
</dbReference>
<evidence type="ECO:0000313" key="3">
    <source>
        <dbReference type="EMBL" id="PRY46807.1"/>
    </source>
</evidence>
<comment type="caution">
    <text evidence="3">The sequence shown here is derived from an EMBL/GenBank/DDBJ whole genome shotgun (WGS) entry which is preliminary data.</text>
</comment>
<keyword evidence="4" id="KW-1185">Reference proteome</keyword>
<feature type="chain" id="PRO_5038492623" evidence="2">
    <location>
        <begin position="23"/>
        <end position="472"/>
    </location>
</feature>
<evidence type="ECO:0000256" key="1">
    <source>
        <dbReference type="SAM" id="MobiDB-lite"/>
    </source>
</evidence>
<name>A0A2T0TME6_9PSEU</name>
<feature type="compositionally biased region" description="Basic and acidic residues" evidence="1">
    <location>
        <begin position="142"/>
        <end position="157"/>
    </location>
</feature>